<reference evidence="3" key="1">
    <citation type="submission" date="2006-06" db="EMBL/GenBank/DDBJ databases">
        <title>Construction and analysis of a metagenomic library from a deep-sea sediment of east Pacific nodule Province.</title>
        <authorList>
            <person name="Xu M."/>
            <person name="Xiao X."/>
            <person name="Wang F."/>
        </authorList>
    </citation>
    <scope>NUCLEOTIDE SEQUENCE</scope>
</reference>
<sequence length="99" mass="11203">MTAERRKRPPTHPGAILREDVLPALGLSKTETARRLGVSRQTLYDILREKRPVTPAMALRLGKFCGNGPRLWLNMQVAHDLWHESRRVDLSKVSAHKAA</sequence>
<evidence type="ECO:0000256" key="1">
    <source>
        <dbReference type="ARBA" id="ARBA00023125"/>
    </source>
</evidence>
<evidence type="ECO:0000259" key="2">
    <source>
        <dbReference type="PROSITE" id="PS50943"/>
    </source>
</evidence>
<dbReference type="Pfam" id="PF01381">
    <property type="entry name" value="HTH_3"/>
    <property type="match status" value="1"/>
</dbReference>
<dbReference type="NCBIfam" id="TIGR02607">
    <property type="entry name" value="antidote_HigA"/>
    <property type="match status" value="1"/>
</dbReference>
<dbReference type="AlphaFoldDB" id="Q1EHX9"/>
<dbReference type="Gene3D" id="1.10.260.40">
    <property type="entry name" value="lambda repressor-like DNA-binding domains"/>
    <property type="match status" value="1"/>
</dbReference>
<dbReference type="InterPro" id="IPR001387">
    <property type="entry name" value="Cro/C1-type_HTH"/>
</dbReference>
<keyword evidence="1" id="KW-0238">DNA-binding</keyword>
<proteinExistence type="predicted"/>
<gene>
    <name evidence="3" type="ORF">10D02-26</name>
</gene>
<dbReference type="PROSITE" id="PS50943">
    <property type="entry name" value="HTH_CROC1"/>
    <property type="match status" value="1"/>
</dbReference>
<dbReference type="PANTHER" id="PTHR36924:SF1">
    <property type="entry name" value="ANTITOXIN HIGA-1"/>
    <property type="match status" value="1"/>
</dbReference>
<protein>
    <recommendedName>
        <fullName evidence="2">HTH cro/C1-type domain-containing protein</fullName>
    </recommendedName>
</protein>
<dbReference type="GO" id="GO:0003677">
    <property type="term" value="F:DNA binding"/>
    <property type="evidence" value="ECO:0007669"/>
    <property type="project" value="UniProtKB-KW"/>
</dbReference>
<dbReference type="InterPro" id="IPR013430">
    <property type="entry name" value="Toxin_antidote_HigA"/>
</dbReference>
<dbReference type="EMBL" id="AM270418">
    <property type="protein sequence ID" value="CAK32560.1"/>
    <property type="molecule type" value="Genomic_DNA"/>
</dbReference>
<dbReference type="SUPFAM" id="SSF47413">
    <property type="entry name" value="lambda repressor-like DNA-binding domains"/>
    <property type="match status" value="1"/>
</dbReference>
<organism evidence="3">
    <name type="scientific">uncultured organism</name>
    <dbReference type="NCBI Taxonomy" id="155900"/>
    <lineage>
        <taxon>unclassified sequences</taxon>
        <taxon>environmental samples</taxon>
    </lineage>
</organism>
<accession>Q1EHX9</accession>
<evidence type="ECO:0000313" key="3">
    <source>
        <dbReference type="EMBL" id="CAK32560.1"/>
    </source>
</evidence>
<dbReference type="InterPro" id="IPR010982">
    <property type="entry name" value="Lambda_DNA-bd_dom_sf"/>
</dbReference>
<dbReference type="SMART" id="SM00530">
    <property type="entry name" value="HTH_XRE"/>
    <property type="match status" value="1"/>
</dbReference>
<feature type="domain" description="HTH cro/C1-type" evidence="2">
    <location>
        <begin position="24"/>
        <end position="73"/>
    </location>
</feature>
<dbReference type="CDD" id="cd00093">
    <property type="entry name" value="HTH_XRE"/>
    <property type="match status" value="1"/>
</dbReference>
<name>Q1EHX9_9ZZZZ</name>
<dbReference type="PANTHER" id="PTHR36924">
    <property type="entry name" value="ANTITOXIN HIGA-1"/>
    <property type="match status" value="1"/>
</dbReference>